<feature type="site" description="Important for catalytic activity" evidence="7">
    <location>
        <position position="231"/>
    </location>
</feature>
<dbReference type="Pfam" id="PF02618">
    <property type="entry name" value="YceG"/>
    <property type="match status" value="1"/>
</dbReference>
<dbReference type="Gene3D" id="3.30.160.60">
    <property type="entry name" value="Classic Zinc Finger"/>
    <property type="match status" value="1"/>
</dbReference>
<sequence length="344" mass="39330">MNKKKMMKVAIVTLLLFVSIFIALTIYYTASLKPLEKNGKEKLVEIPSGYGLNSISDLLENSKIIRSSTIFKVRVKLKDVGNQLKAGKYLLSANYSVDEIIDIIAQGKVVNESTAFTIPEGWKLDQIAQELEKQQLVQDKDDFIKEASKIEKYQESYKFLSTIKDAPERTLEGYLFPDTYFIDKEENTQDIVKKMLARFGEVFTEEYINQAKSIDMTIDDIVILSSIVEQETKYDIDRPGVAGVFYNRIDINMPLQSDVTVLYALGVHKEQVLYKDLEVDSRYNTYKYTGLPVGPIGSFGISSLKATLYPEENEYYYFIAKPDGYCVFNKTLGEHNVDVNKYLR</sequence>
<dbReference type="Gene3D" id="3.30.1490.480">
    <property type="entry name" value="Endolytic murein transglycosylase"/>
    <property type="match status" value="2"/>
</dbReference>
<dbReference type="EMBL" id="WHNX01000016">
    <property type="protein sequence ID" value="MPW26309.1"/>
    <property type="molecule type" value="Genomic_DNA"/>
</dbReference>
<dbReference type="InterPro" id="IPR003770">
    <property type="entry name" value="MLTG-like"/>
</dbReference>
<protein>
    <recommendedName>
        <fullName evidence="7">Endolytic murein transglycosylase</fullName>
        <ecNumber evidence="7">4.2.2.29</ecNumber>
    </recommendedName>
    <alternativeName>
        <fullName evidence="7">Peptidoglycan lytic transglycosylase</fullName>
    </alternativeName>
    <alternativeName>
        <fullName evidence="7">Peptidoglycan polymerization terminase</fullName>
    </alternativeName>
</protein>
<evidence type="ECO:0000256" key="4">
    <source>
        <dbReference type="ARBA" id="ARBA00023136"/>
    </source>
</evidence>
<evidence type="ECO:0000256" key="7">
    <source>
        <dbReference type="HAMAP-Rule" id="MF_02065"/>
    </source>
</evidence>
<keyword evidence="6 7" id="KW-0961">Cell wall biogenesis/degradation</keyword>
<comment type="catalytic activity">
    <reaction evidence="7">
        <text>a peptidoglycan chain = a peptidoglycan chain with N-acetyl-1,6-anhydromuramyl-[peptide] at the reducing end + a peptidoglycan chain with N-acetylglucosamine at the non-reducing end.</text>
        <dbReference type="EC" id="4.2.2.29"/>
    </reaction>
</comment>
<keyword evidence="1 7" id="KW-1003">Cell membrane</keyword>
<dbReference type="PANTHER" id="PTHR30518:SF2">
    <property type="entry name" value="ENDOLYTIC MUREIN TRANSGLYCOSYLASE"/>
    <property type="match status" value="1"/>
</dbReference>
<reference evidence="8 9" key="1">
    <citation type="submission" date="2019-10" db="EMBL/GenBank/DDBJ databases">
        <title>Alkalibaculum tamaniensis sp.nov., a new alkaliphilic acetogen, isolated on methoxylated aromatics from a mud volcano.</title>
        <authorList>
            <person name="Khomyakova M.A."/>
            <person name="Merkel A.Y."/>
            <person name="Bonch-Osmolovskaya E.A."/>
            <person name="Slobodkin A.I."/>
        </authorList>
    </citation>
    <scope>NUCLEOTIDE SEQUENCE [LARGE SCALE GENOMIC DNA]</scope>
    <source>
        <strain evidence="8 9">M08DMB</strain>
    </source>
</reference>
<evidence type="ECO:0000256" key="6">
    <source>
        <dbReference type="ARBA" id="ARBA00023316"/>
    </source>
</evidence>
<dbReference type="RefSeq" id="WP_152804694.1">
    <property type="nucleotide sequence ID" value="NZ_WHNX01000016.1"/>
</dbReference>
<evidence type="ECO:0000256" key="5">
    <source>
        <dbReference type="ARBA" id="ARBA00023239"/>
    </source>
</evidence>
<keyword evidence="3 7" id="KW-1133">Transmembrane helix</keyword>
<dbReference type="GO" id="GO:0071555">
    <property type="term" value="P:cell wall organization"/>
    <property type="evidence" value="ECO:0007669"/>
    <property type="project" value="UniProtKB-KW"/>
</dbReference>
<dbReference type="CDD" id="cd08010">
    <property type="entry name" value="MltG_like"/>
    <property type="match status" value="1"/>
</dbReference>
<keyword evidence="2 7" id="KW-0812">Transmembrane</keyword>
<dbReference type="AlphaFoldDB" id="A0A6A7K9U9"/>
<dbReference type="PANTHER" id="PTHR30518">
    <property type="entry name" value="ENDOLYTIC MUREIN TRANSGLYCOSYLASE"/>
    <property type="match status" value="1"/>
</dbReference>
<proteinExistence type="inferred from homology"/>
<comment type="similarity">
    <text evidence="7">Belongs to the transglycosylase MltG family.</text>
</comment>
<dbReference type="NCBIfam" id="TIGR00247">
    <property type="entry name" value="endolytic transglycosylase MltG"/>
    <property type="match status" value="1"/>
</dbReference>
<dbReference type="Proteomes" id="UP000440004">
    <property type="component" value="Unassembled WGS sequence"/>
</dbReference>
<accession>A0A6A7K9U9</accession>
<dbReference type="GO" id="GO:0009252">
    <property type="term" value="P:peptidoglycan biosynthetic process"/>
    <property type="evidence" value="ECO:0007669"/>
    <property type="project" value="UniProtKB-UniRule"/>
</dbReference>
<dbReference type="GO" id="GO:0008932">
    <property type="term" value="F:lytic endotransglycosylase activity"/>
    <property type="evidence" value="ECO:0007669"/>
    <property type="project" value="UniProtKB-UniRule"/>
</dbReference>
<evidence type="ECO:0000256" key="3">
    <source>
        <dbReference type="ARBA" id="ARBA00022989"/>
    </source>
</evidence>
<dbReference type="HAMAP" id="MF_02065">
    <property type="entry name" value="MltG"/>
    <property type="match status" value="1"/>
</dbReference>
<organism evidence="8 9">
    <name type="scientific">Alkalibaculum sporogenes</name>
    <dbReference type="NCBI Taxonomy" id="2655001"/>
    <lineage>
        <taxon>Bacteria</taxon>
        <taxon>Bacillati</taxon>
        <taxon>Bacillota</taxon>
        <taxon>Clostridia</taxon>
        <taxon>Eubacteriales</taxon>
        <taxon>Eubacteriaceae</taxon>
        <taxon>Alkalibaculum</taxon>
    </lineage>
</organism>
<evidence type="ECO:0000313" key="9">
    <source>
        <dbReference type="Proteomes" id="UP000440004"/>
    </source>
</evidence>
<dbReference type="GO" id="GO:0005886">
    <property type="term" value="C:plasma membrane"/>
    <property type="evidence" value="ECO:0007669"/>
    <property type="project" value="UniProtKB-UniRule"/>
</dbReference>
<evidence type="ECO:0000256" key="2">
    <source>
        <dbReference type="ARBA" id="ARBA00022692"/>
    </source>
</evidence>
<name>A0A6A7K9U9_9FIRM</name>
<keyword evidence="5 7" id="KW-0456">Lyase</keyword>
<keyword evidence="4 7" id="KW-0472">Membrane</keyword>
<dbReference type="EC" id="4.2.2.29" evidence="7"/>
<evidence type="ECO:0000313" key="8">
    <source>
        <dbReference type="EMBL" id="MPW26309.1"/>
    </source>
</evidence>
<gene>
    <name evidence="7 8" type="primary">mltG</name>
    <name evidence="8" type="ORF">GC105_10965</name>
</gene>
<comment type="caution">
    <text evidence="8">The sequence shown here is derived from an EMBL/GenBank/DDBJ whole genome shotgun (WGS) entry which is preliminary data.</text>
</comment>
<evidence type="ECO:0000256" key="1">
    <source>
        <dbReference type="ARBA" id="ARBA00022475"/>
    </source>
</evidence>
<keyword evidence="9" id="KW-1185">Reference proteome</keyword>
<comment type="function">
    <text evidence="7">Functions as a peptidoglycan terminase that cleaves nascent peptidoglycan strands endolytically to terminate their elongation.</text>
</comment>